<sequence length="45" mass="5258">MFKERGPLWERYETGFATTLADLLTGDVQSEYLSYWLGGPHSYDR</sequence>
<name>A0ABQ4BML0_9ACTN</name>
<evidence type="ECO:0000313" key="2">
    <source>
        <dbReference type="Proteomes" id="UP000624709"/>
    </source>
</evidence>
<organism evidence="1 2">
    <name type="scientific">Actinoplanes palleronii</name>
    <dbReference type="NCBI Taxonomy" id="113570"/>
    <lineage>
        <taxon>Bacteria</taxon>
        <taxon>Bacillati</taxon>
        <taxon>Actinomycetota</taxon>
        <taxon>Actinomycetes</taxon>
        <taxon>Micromonosporales</taxon>
        <taxon>Micromonosporaceae</taxon>
        <taxon>Actinoplanes</taxon>
    </lineage>
</organism>
<gene>
    <name evidence="1" type="ORF">Apa02nite_079730</name>
</gene>
<protein>
    <submittedName>
        <fullName evidence="1">Uncharacterized protein</fullName>
    </submittedName>
</protein>
<dbReference type="EMBL" id="BOMS01000134">
    <property type="protein sequence ID" value="GIE71865.1"/>
    <property type="molecule type" value="Genomic_DNA"/>
</dbReference>
<reference evidence="1 2" key="1">
    <citation type="submission" date="2021-01" db="EMBL/GenBank/DDBJ databases">
        <title>Whole genome shotgun sequence of Actinoplanes palleronii NBRC 14916.</title>
        <authorList>
            <person name="Komaki H."/>
            <person name="Tamura T."/>
        </authorList>
    </citation>
    <scope>NUCLEOTIDE SEQUENCE [LARGE SCALE GENOMIC DNA]</scope>
    <source>
        <strain evidence="1 2">NBRC 14916</strain>
    </source>
</reference>
<keyword evidence="2" id="KW-1185">Reference proteome</keyword>
<dbReference type="Proteomes" id="UP000624709">
    <property type="component" value="Unassembled WGS sequence"/>
</dbReference>
<comment type="caution">
    <text evidence="1">The sequence shown here is derived from an EMBL/GenBank/DDBJ whole genome shotgun (WGS) entry which is preliminary data.</text>
</comment>
<accession>A0ABQ4BML0</accession>
<proteinExistence type="predicted"/>
<evidence type="ECO:0000313" key="1">
    <source>
        <dbReference type="EMBL" id="GIE71865.1"/>
    </source>
</evidence>